<organism evidence="2 3">
    <name type="scientific">Lolium multiflorum</name>
    <name type="common">Italian ryegrass</name>
    <name type="synonym">Lolium perenne subsp. multiflorum</name>
    <dbReference type="NCBI Taxonomy" id="4521"/>
    <lineage>
        <taxon>Eukaryota</taxon>
        <taxon>Viridiplantae</taxon>
        <taxon>Streptophyta</taxon>
        <taxon>Embryophyta</taxon>
        <taxon>Tracheophyta</taxon>
        <taxon>Spermatophyta</taxon>
        <taxon>Magnoliopsida</taxon>
        <taxon>Liliopsida</taxon>
        <taxon>Poales</taxon>
        <taxon>Poaceae</taxon>
        <taxon>BOP clade</taxon>
        <taxon>Pooideae</taxon>
        <taxon>Poodae</taxon>
        <taxon>Poeae</taxon>
        <taxon>Poeae Chloroplast Group 2 (Poeae type)</taxon>
        <taxon>Loliodinae</taxon>
        <taxon>Loliinae</taxon>
        <taxon>Lolium</taxon>
    </lineage>
</organism>
<comment type="caution">
    <text evidence="2">The sequence shown here is derived from an EMBL/GenBank/DDBJ whole genome shotgun (WGS) entry which is preliminary data.</text>
</comment>
<evidence type="ECO:0000313" key="3">
    <source>
        <dbReference type="Proteomes" id="UP001231189"/>
    </source>
</evidence>
<sequence length="185" mass="21084">MVWKPELSEFVLNRLVQLVRSGVCFNMGFKEQQMKKVAADVLAFAGVHVTTLQLYNHIRNWRTKWSVIMKMKSDRILDWSEDGCCFYDGDEGAADEYITGKALPPRFLVGLSEMSSCCAHNSTQHRPIPIEEGLMPQPCQTNTLSVAYHRIDGFRQHHHHRCQHNPAGRLPGVVIFNPCPGLCQY</sequence>
<name>A0AAD8R6L8_LOLMU</name>
<feature type="domain" description="Myb/SANT-like" evidence="1">
    <location>
        <begin position="3"/>
        <end position="81"/>
    </location>
</feature>
<protein>
    <recommendedName>
        <fullName evidence="1">Myb/SANT-like domain-containing protein</fullName>
    </recommendedName>
</protein>
<dbReference type="Proteomes" id="UP001231189">
    <property type="component" value="Unassembled WGS sequence"/>
</dbReference>
<dbReference type="InterPro" id="IPR024752">
    <property type="entry name" value="Myb/SANT-like_dom"/>
</dbReference>
<dbReference type="Pfam" id="PF12776">
    <property type="entry name" value="Myb_DNA-bind_3"/>
    <property type="match status" value="1"/>
</dbReference>
<reference evidence="2" key="1">
    <citation type="submission" date="2023-07" db="EMBL/GenBank/DDBJ databases">
        <title>A chromosome-level genome assembly of Lolium multiflorum.</title>
        <authorList>
            <person name="Chen Y."/>
            <person name="Copetti D."/>
            <person name="Kolliker R."/>
            <person name="Studer B."/>
        </authorList>
    </citation>
    <scope>NUCLEOTIDE SEQUENCE</scope>
    <source>
        <strain evidence="2">02402/16</strain>
        <tissue evidence="2">Leaf</tissue>
    </source>
</reference>
<dbReference type="AlphaFoldDB" id="A0AAD8R6L8"/>
<gene>
    <name evidence="2" type="ORF">QYE76_020543</name>
</gene>
<accession>A0AAD8R6L8</accession>
<keyword evidence="3" id="KW-1185">Reference proteome</keyword>
<evidence type="ECO:0000313" key="2">
    <source>
        <dbReference type="EMBL" id="KAK1615026.1"/>
    </source>
</evidence>
<evidence type="ECO:0000259" key="1">
    <source>
        <dbReference type="Pfam" id="PF12776"/>
    </source>
</evidence>
<dbReference type="EMBL" id="JAUUTY010000006">
    <property type="protein sequence ID" value="KAK1615026.1"/>
    <property type="molecule type" value="Genomic_DNA"/>
</dbReference>
<proteinExistence type="predicted"/>